<dbReference type="InterPro" id="IPR018076">
    <property type="entry name" value="T2SS_GspF_dom"/>
</dbReference>
<keyword evidence="4 10" id="KW-0813">Transport</keyword>
<dbReference type="PRINTS" id="PR00812">
    <property type="entry name" value="BCTERIALGSPF"/>
</dbReference>
<organism evidence="14 15">
    <name type="scientific">Lentisphaera profundi</name>
    <dbReference type="NCBI Taxonomy" id="1658616"/>
    <lineage>
        <taxon>Bacteria</taxon>
        <taxon>Pseudomonadati</taxon>
        <taxon>Lentisphaerota</taxon>
        <taxon>Lentisphaeria</taxon>
        <taxon>Lentisphaerales</taxon>
        <taxon>Lentisphaeraceae</taxon>
        <taxon>Lentisphaera</taxon>
    </lineage>
</organism>
<dbReference type="Pfam" id="PF00482">
    <property type="entry name" value="T2SSF"/>
    <property type="match status" value="2"/>
</dbReference>
<dbReference type="Proteomes" id="UP001214250">
    <property type="component" value="Chromosome 1"/>
</dbReference>
<dbReference type="EMBL" id="CP117811">
    <property type="protein sequence ID" value="WDE95465.1"/>
    <property type="molecule type" value="Genomic_DNA"/>
</dbReference>
<evidence type="ECO:0000256" key="3">
    <source>
        <dbReference type="ARBA" id="ARBA00005745"/>
    </source>
</evidence>
<evidence type="ECO:0000256" key="11">
    <source>
        <dbReference type="SAM" id="MobiDB-lite"/>
    </source>
</evidence>
<sequence>MAKFKYVAMDATGKEHKGIIQADSEADAGAQLKQQSMIPTSITQESAAKKKKKKGAGGGMGAITIGTPKLTSKALTVFTRQLATLLGAGLPMVRAIRTLAKQAKKDVVLRQILTQIADSIEGGNGFSDALAAQPKSFNKLYVNMIRAGEASGAMEAVLNRLAEFMEKSEKLKRKVKAALMYPCSVLFIALVITWGLMTFIVPKFKEIFDDLLAGEPLPGITEFVVQLSTFINTMWYIPLGGIILFVVVFKAIRNTKGGAYAIDMILLKMPPLGGMVTKVNTAQFCRVLSTLLGSGVAILNALEIVRNTTQNKVVVRAVQTVHDSVKEGESVSKPLSQSGIFPLMMVSMVEVGEETGAMPEMMLRVADIYEEEVDVAVDGLTSLIEPIMIVFLAVVVGGIVIAMFMPMIKLMQTM</sequence>
<keyword evidence="15" id="KW-1185">Reference proteome</keyword>
<name>A0ABY7VN13_9BACT</name>
<comment type="subcellular location">
    <subcellularLocation>
        <location evidence="2 10">Cell membrane</location>
        <topology evidence="2 10">Multi-pass membrane protein</topology>
    </subcellularLocation>
</comment>
<evidence type="ECO:0000256" key="5">
    <source>
        <dbReference type="ARBA" id="ARBA00022475"/>
    </source>
</evidence>
<keyword evidence="8 12" id="KW-0472">Membrane</keyword>
<evidence type="ECO:0000259" key="13">
    <source>
        <dbReference type="Pfam" id="PF00482"/>
    </source>
</evidence>
<feature type="transmembrane region" description="Helical" evidence="12">
    <location>
        <begin position="387"/>
        <end position="408"/>
    </location>
</feature>
<keyword evidence="6 10" id="KW-0812">Transmembrane</keyword>
<protein>
    <recommendedName>
        <fullName evidence="9">General secretion pathway protein F</fullName>
    </recommendedName>
</protein>
<keyword evidence="5" id="KW-1003">Cell membrane</keyword>
<feature type="transmembrane region" description="Helical" evidence="12">
    <location>
        <begin position="233"/>
        <end position="252"/>
    </location>
</feature>
<feature type="transmembrane region" description="Helical" evidence="12">
    <location>
        <begin position="178"/>
        <end position="201"/>
    </location>
</feature>
<evidence type="ECO:0000256" key="2">
    <source>
        <dbReference type="ARBA" id="ARBA00004651"/>
    </source>
</evidence>
<evidence type="ECO:0000256" key="9">
    <source>
        <dbReference type="ARBA" id="ARBA00030750"/>
    </source>
</evidence>
<dbReference type="InterPro" id="IPR003004">
    <property type="entry name" value="GspF/PilC"/>
</dbReference>
<dbReference type="Gene3D" id="1.20.81.30">
    <property type="entry name" value="Type II secretion system (T2SS), domain F"/>
    <property type="match status" value="2"/>
</dbReference>
<evidence type="ECO:0000256" key="7">
    <source>
        <dbReference type="ARBA" id="ARBA00022989"/>
    </source>
</evidence>
<dbReference type="PROSITE" id="PS00874">
    <property type="entry name" value="T2SP_F"/>
    <property type="match status" value="1"/>
</dbReference>
<dbReference type="PANTHER" id="PTHR30012:SF0">
    <property type="entry name" value="TYPE II SECRETION SYSTEM PROTEIN F-RELATED"/>
    <property type="match status" value="1"/>
</dbReference>
<comment type="function">
    <text evidence="1">Component of the type II secretion system inner membrane complex required for the energy-dependent secretion of extracellular factors such as proteases and toxins from the periplasm.</text>
</comment>
<evidence type="ECO:0000256" key="6">
    <source>
        <dbReference type="ARBA" id="ARBA00022692"/>
    </source>
</evidence>
<reference evidence="14 15" key="1">
    <citation type="submission" date="2023-02" db="EMBL/GenBank/DDBJ databases">
        <title>Genome sequence of Lentisphaera profundi SAORIC-696.</title>
        <authorList>
            <person name="Kim e."/>
            <person name="Cho J.-C."/>
            <person name="Choi A."/>
            <person name="Kang I."/>
        </authorList>
    </citation>
    <scope>NUCLEOTIDE SEQUENCE [LARGE SCALE GENOMIC DNA]</scope>
    <source>
        <strain evidence="14 15">SAORIC-696</strain>
    </source>
</reference>
<feature type="region of interest" description="Disordered" evidence="11">
    <location>
        <begin position="39"/>
        <end position="58"/>
    </location>
</feature>
<keyword evidence="7 12" id="KW-1133">Transmembrane helix</keyword>
<evidence type="ECO:0000256" key="12">
    <source>
        <dbReference type="SAM" id="Phobius"/>
    </source>
</evidence>
<evidence type="ECO:0000256" key="4">
    <source>
        <dbReference type="ARBA" id="ARBA00022448"/>
    </source>
</evidence>
<accession>A0ABY7VN13</accession>
<dbReference type="InterPro" id="IPR001992">
    <property type="entry name" value="T2SS_GspF/T4SS_PilC_CS"/>
</dbReference>
<evidence type="ECO:0000313" key="14">
    <source>
        <dbReference type="EMBL" id="WDE95465.1"/>
    </source>
</evidence>
<dbReference type="RefSeq" id="WP_274149044.1">
    <property type="nucleotide sequence ID" value="NZ_CP117811.1"/>
</dbReference>
<evidence type="ECO:0000256" key="10">
    <source>
        <dbReference type="RuleBase" id="RU003923"/>
    </source>
</evidence>
<feature type="domain" description="Type II secretion system protein GspF" evidence="13">
    <location>
        <begin position="284"/>
        <end position="406"/>
    </location>
</feature>
<evidence type="ECO:0000256" key="8">
    <source>
        <dbReference type="ARBA" id="ARBA00023136"/>
    </source>
</evidence>
<dbReference type="PANTHER" id="PTHR30012">
    <property type="entry name" value="GENERAL SECRETION PATHWAY PROTEIN"/>
    <property type="match status" value="1"/>
</dbReference>
<feature type="domain" description="Type II secretion system protein GspF" evidence="13">
    <location>
        <begin position="78"/>
        <end position="202"/>
    </location>
</feature>
<evidence type="ECO:0000313" key="15">
    <source>
        <dbReference type="Proteomes" id="UP001214250"/>
    </source>
</evidence>
<gene>
    <name evidence="14" type="ORF">PQO03_07005</name>
</gene>
<dbReference type="InterPro" id="IPR042094">
    <property type="entry name" value="T2SS_GspF_sf"/>
</dbReference>
<proteinExistence type="inferred from homology"/>
<evidence type="ECO:0000256" key="1">
    <source>
        <dbReference type="ARBA" id="ARBA00002684"/>
    </source>
</evidence>
<comment type="similarity">
    <text evidence="3 10">Belongs to the GSP F family.</text>
</comment>